<dbReference type="Proteomes" id="UP000245910">
    <property type="component" value="Chromosome I"/>
</dbReference>
<keyword evidence="1 3" id="KW-0853">WD repeat</keyword>
<feature type="repeat" description="WD" evidence="3">
    <location>
        <begin position="38"/>
        <end position="79"/>
    </location>
</feature>
<reference evidence="5" key="1">
    <citation type="submission" date="2014-10" db="EMBL/GenBank/DDBJ databases">
        <authorList>
            <person name="King R."/>
        </authorList>
    </citation>
    <scope>NUCLEOTIDE SEQUENCE [LARGE SCALE GENOMIC DNA]</scope>
    <source>
        <strain evidence="5">A3/5</strain>
    </source>
</reference>
<feature type="repeat" description="WD" evidence="3">
    <location>
        <begin position="261"/>
        <end position="294"/>
    </location>
</feature>
<feature type="repeat" description="WD" evidence="3">
    <location>
        <begin position="467"/>
        <end position="508"/>
    </location>
</feature>
<feature type="repeat" description="WD" evidence="3">
    <location>
        <begin position="170"/>
        <end position="211"/>
    </location>
</feature>
<keyword evidence="5" id="KW-1185">Reference proteome</keyword>
<keyword evidence="2" id="KW-0677">Repeat</keyword>
<feature type="repeat" description="WD" evidence="3">
    <location>
        <begin position="509"/>
        <end position="550"/>
    </location>
</feature>
<dbReference type="InterPro" id="IPR036322">
    <property type="entry name" value="WD40_repeat_dom_sf"/>
</dbReference>
<evidence type="ECO:0000256" key="1">
    <source>
        <dbReference type="ARBA" id="ARBA00022574"/>
    </source>
</evidence>
<proteinExistence type="predicted"/>
<dbReference type="Gene3D" id="2.130.10.10">
    <property type="entry name" value="YVTN repeat-like/Quinoprotein amine dehydrogenase"/>
    <property type="match status" value="4"/>
</dbReference>
<dbReference type="InterPro" id="IPR019775">
    <property type="entry name" value="WD40_repeat_CS"/>
</dbReference>
<feature type="repeat" description="WD" evidence="3">
    <location>
        <begin position="212"/>
        <end position="253"/>
    </location>
</feature>
<dbReference type="InterPro" id="IPR020472">
    <property type="entry name" value="WD40_PAC1"/>
</dbReference>
<dbReference type="PRINTS" id="PR00320">
    <property type="entry name" value="GPROTEINBRPT"/>
</dbReference>
<evidence type="ECO:0000256" key="3">
    <source>
        <dbReference type="PROSITE-ProRule" id="PRU00221"/>
    </source>
</evidence>
<accession>A0A2L2TVG4</accession>
<evidence type="ECO:0000313" key="5">
    <source>
        <dbReference type="Proteomes" id="UP000245910"/>
    </source>
</evidence>
<protein>
    <submittedName>
        <fullName evidence="4">Uncharacterized protein</fullName>
    </submittedName>
</protein>
<name>A0A2L2TVG4_9HYPO</name>
<dbReference type="SUPFAM" id="SSF50978">
    <property type="entry name" value="WD40 repeat-like"/>
    <property type="match status" value="1"/>
</dbReference>
<evidence type="ECO:0000256" key="2">
    <source>
        <dbReference type="ARBA" id="ARBA00022737"/>
    </source>
</evidence>
<dbReference type="PANTHER" id="PTHR19879:SF9">
    <property type="entry name" value="TRANSCRIPTION INITIATION FACTOR TFIID SUBUNIT 5"/>
    <property type="match status" value="1"/>
</dbReference>
<dbReference type="PROSITE" id="PS00678">
    <property type="entry name" value="WD_REPEATS_1"/>
    <property type="match status" value="2"/>
</dbReference>
<dbReference type="InterPro" id="IPR011047">
    <property type="entry name" value="Quinoprotein_ADH-like_sf"/>
</dbReference>
<feature type="repeat" description="WD" evidence="3">
    <location>
        <begin position="80"/>
        <end position="121"/>
    </location>
</feature>
<feature type="repeat" description="WD" evidence="3">
    <location>
        <begin position="550"/>
        <end position="591"/>
    </location>
</feature>
<dbReference type="Pfam" id="PF00400">
    <property type="entry name" value="WD40"/>
    <property type="match status" value="10"/>
</dbReference>
<dbReference type="CDD" id="cd00200">
    <property type="entry name" value="WD40"/>
    <property type="match status" value="2"/>
</dbReference>
<evidence type="ECO:0000313" key="4">
    <source>
        <dbReference type="EMBL" id="CEI65550.1"/>
    </source>
</evidence>
<dbReference type="InterPro" id="IPR001680">
    <property type="entry name" value="WD40_rpt"/>
</dbReference>
<dbReference type="AlphaFoldDB" id="A0A2L2TVG4"/>
<dbReference type="EMBL" id="LN649229">
    <property type="protein sequence ID" value="CEI65550.1"/>
    <property type="molecule type" value="Genomic_DNA"/>
</dbReference>
<dbReference type="SUPFAM" id="SSF50998">
    <property type="entry name" value="Quinoprotein alcohol dehydrogenase-like"/>
    <property type="match status" value="1"/>
</dbReference>
<dbReference type="STRING" id="56646.A0A2L2TVG4"/>
<organism evidence="4 5">
    <name type="scientific">Fusarium venenatum</name>
    <dbReference type="NCBI Taxonomy" id="56646"/>
    <lineage>
        <taxon>Eukaryota</taxon>
        <taxon>Fungi</taxon>
        <taxon>Dikarya</taxon>
        <taxon>Ascomycota</taxon>
        <taxon>Pezizomycotina</taxon>
        <taxon>Sordariomycetes</taxon>
        <taxon>Hypocreomycetidae</taxon>
        <taxon>Hypocreales</taxon>
        <taxon>Nectriaceae</taxon>
        <taxon>Fusarium</taxon>
    </lineage>
</organism>
<feature type="repeat" description="WD" evidence="3">
    <location>
        <begin position="295"/>
        <end position="326"/>
    </location>
</feature>
<dbReference type="SMART" id="SM00320">
    <property type="entry name" value="WD40"/>
    <property type="match status" value="12"/>
</dbReference>
<dbReference type="InterPro" id="IPR015943">
    <property type="entry name" value="WD40/YVTN_repeat-like_dom_sf"/>
</dbReference>
<dbReference type="PROSITE" id="PS50294">
    <property type="entry name" value="WD_REPEATS_REGION"/>
    <property type="match status" value="7"/>
</dbReference>
<sequence>MFAAQENTVAALFNDSIPCWILIKPERQALEDDSRQVFEGHQDSVTSSVFSPDASLIASVSEDCTIRIWRVSDGKCLHKLIGHKDAIFSVAFFPKGDILVSGCQDKSVRLWSVEDGRCLRRLRGHNSAVNQVVASPDGQFVTFCSSLDKGDGSGKIWIWSIPERECLHEWQGHWGTVHSVDFSSDSELVTFGTADGLIYVWRVKDGVCIYTLEGHEEPVHSAVFAPDLSYLASSSADGTVRIWNFAEEQCQQVFDCQTWTTTISVSPDSKQISAASSDNVIQIWNVEQTRCEYELIGHTSYVNSTVFSPDAKLLVSGSHDFTVRVWPANAPPKKQKLDDKPRGLGAIIVSPDHSIIASAELAGSIKLWDFRGGGMIREMRAAGCDFLHVDEFQFSPDGKRLLVLGYSSGSVGWLWSVDDGECIHDFTEHEWTANHATFLRDSKTVIIGCDDYVIRRWNIEDGFMDELIGHESAISVVSVSKNPEMLACGDYGGIVRLWDPLDGTVLHKLHGPEGETTTAVFYQGGELLAISYSDNTIRIWNTKTGICAKMLTSTEDIGSVSFAPDLAFLVSTHSDDTVRIWRIEDETCLHAQKFPRIGSCDIEFNGSGSQLVFDAGQLLIKGLSAADSTIELVNTGLALSKDSSASILLVD</sequence>
<dbReference type="PROSITE" id="PS50082">
    <property type="entry name" value="WD_REPEATS_2"/>
    <property type="match status" value="9"/>
</dbReference>
<dbReference type="PANTHER" id="PTHR19879">
    <property type="entry name" value="TRANSCRIPTION INITIATION FACTOR TFIID"/>
    <property type="match status" value="1"/>
</dbReference>